<comment type="caution">
    <text evidence="4">The sequence shown here is derived from an EMBL/GenBank/DDBJ whole genome shotgun (WGS) entry which is preliminary data.</text>
</comment>
<dbReference type="PANTHER" id="PTHR22880">
    <property type="entry name" value="FALZ-RELATED BROMODOMAIN-CONTAINING PROTEINS"/>
    <property type="match status" value="1"/>
</dbReference>
<gene>
    <name evidence="4" type="ORF">GSTENG00021468001</name>
</gene>
<dbReference type="InterPro" id="IPR050935">
    <property type="entry name" value="Bromo_chromatin_reader"/>
</dbReference>
<dbReference type="SUPFAM" id="SSF47370">
    <property type="entry name" value="Bromodomain"/>
    <property type="match status" value="1"/>
</dbReference>
<evidence type="ECO:0000256" key="1">
    <source>
        <dbReference type="ARBA" id="ARBA00023117"/>
    </source>
</evidence>
<proteinExistence type="predicted"/>
<dbReference type="GO" id="GO:0005634">
    <property type="term" value="C:nucleus"/>
    <property type="evidence" value="ECO:0007669"/>
    <property type="project" value="TreeGrafter"/>
</dbReference>
<evidence type="ECO:0000259" key="3">
    <source>
        <dbReference type="PROSITE" id="PS50014"/>
    </source>
</evidence>
<evidence type="ECO:0000256" key="2">
    <source>
        <dbReference type="PROSITE-ProRule" id="PRU00035"/>
    </source>
</evidence>
<dbReference type="AlphaFoldDB" id="Q4SAG3"/>
<evidence type="ECO:0000313" key="4">
    <source>
        <dbReference type="EMBL" id="CAG02369.1"/>
    </source>
</evidence>
<feature type="non-terminal residue" evidence="4">
    <location>
        <position position="1"/>
    </location>
</feature>
<dbReference type="GO" id="GO:0000785">
    <property type="term" value="C:chromatin"/>
    <property type="evidence" value="ECO:0007669"/>
    <property type="project" value="TreeGrafter"/>
</dbReference>
<feature type="domain" description="Bromo" evidence="3">
    <location>
        <begin position="1"/>
        <end position="49"/>
    </location>
</feature>
<dbReference type="Gene3D" id="1.20.920.10">
    <property type="entry name" value="Bromodomain-like"/>
    <property type="match status" value="1"/>
</dbReference>
<name>Q4SAG3_TETNG</name>
<dbReference type="GO" id="GO:0006338">
    <property type="term" value="P:chromatin remodeling"/>
    <property type="evidence" value="ECO:0007669"/>
    <property type="project" value="TreeGrafter"/>
</dbReference>
<keyword evidence="1 2" id="KW-0103">Bromodomain</keyword>
<dbReference type="PROSITE" id="PS50014">
    <property type="entry name" value="BROMODOMAIN_2"/>
    <property type="match status" value="1"/>
</dbReference>
<protein>
    <submittedName>
        <fullName evidence="4">(spotted green pufferfish) hypothetical protein</fullName>
    </submittedName>
</protein>
<dbReference type="InterPro" id="IPR001487">
    <property type="entry name" value="Bromodomain"/>
</dbReference>
<dbReference type="GO" id="GO:0006355">
    <property type="term" value="P:regulation of DNA-templated transcription"/>
    <property type="evidence" value="ECO:0007669"/>
    <property type="project" value="TreeGrafter"/>
</dbReference>
<dbReference type="KEGG" id="tng:GSTEN00021468G001"/>
<reference evidence="4" key="1">
    <citation type="journal article" date="2004" name="Nature">
        <title>Genome duplication in the teleost fish Tetraodon nigroviridis reveals the early vertebrate proto-karyotype.</title>
        <authorList>
            <person name="Jaillon O."/>
            <person name="Aury J.-M."/>
            <person name="Brunet F."/>
            <person name="Petit J.-L."/>
            <person name="Stange-Thomann N."/>
            <person name="Mauceli E."/>
            <person name="Bouneau L."/>
            <person name="Fischer C."/>
            <person name="Ozouf-Costaz C."/>
            <person name="Bernot A."/>
            <person name="Nicaud S."/>
            <person name="Jaffe D."/>
            <person name="Fisher S."/>
            <person name="Lutfalla G."/>
            <person name="Dossat C."/>
            <person name="Segurens B."/>
            <person name="Dasilva C."/>
            <person name="Salanoubat M."/>
            <person name="Levy M."/>
            <person name="Boudet N."/>
            <person name="Castellano S."/>
            <person name="Anthouard V."/>
            <person name="Jubin C."/>
            <person name="Castelli V."/>
            <person name="Katinka M."/>
            <person name="Vacherie B."/>
            <person name="Biemont C."/>
            <person name="Skalli Z."/>
            <person name="Cattolico L."/>
            <person name="Poulain J."/>
            <person name="De Berardinis V."/>
            <person name="Cruaud C."/>
            <person name="Duprat S."/>
            <person name="Brottier P."/>
            <person name="Coutanceau J.-P."/>
            <person name="Gouzy J."/>
            <person name="Parra G."/>
            <person name="Lardier G."/>
            <person name="Chapple C."/>
            <person name="McKernan K.J."/>
            <person name="McEwan P."/>
            <person name="Bosak S."/>
            <person name="Kellis M."/>
            <person name="Volff J.-N."/>
            <person name="Guigo R."/>
            <person name="Zody M.C."/>
            <person name="Mesirov J."/>
            <person name="Lindblad-Toh K."/>
            <person name="Birren B."/>
            <person name="Nusbaum C."/>
            <person name="Kahn D."/>
            <person name="Robinson-Rechavi M."/>
            <person name="Laudet V."/>
            <person name="Schachter V."/>
            <person name="Quetier F."/>
            <person name="Saurin W."/>
            <person name="Scarpelli C."/>
            <person name="Wincker P."/>
            <person name="Lander E.S."/>
            <person name="Weissenbach J."/>
            <person name="Roest Crollius H."/>
        </authorList>
    </citation>
    <scope>NUCLEOTIDE SEQUENCE [LARGE SCALE GENOMIC DNA]</scope>
</reference>
<dbReference type="InterPro" id="IPR036427">
    <property type="entry name" value="Bromodomain-like_sf"/>
</dbReference>
<dbReference type="Pfam" id="PF00439">
    <property type="entry name" value="Bromodomain"/>
    <property type="match status" value="1"/>
</dbReference>
<organism evidence="4">
    <name type="scientific">Tetraodon nigroviridis</name>
    <name type="common">Spotted green pufferfish</name>
    <name type="synonym">Chelonodon nigroviridis</name>
    <dbReference type="NCBI Taxonomy" id="99883"/>
    <lineage>
        <taxon>Eukaryota</taxon>
        <taxon>Metazoa</taxon>
        <taxon>Chordata</taxon>
        <taxon>Craniata</taxon>
        <taxon>Vertebrata</taxon>
        <taxon>Euteleostomi</taxon>
        <taxon>Actinopterygii</taxon>
        <taxon>Neopterygii</taxon>
        <taxon>Teleostei</taxon>
        <taxon>Neoteleostei</taxon>
        <taxon>Acanthomorphata</taxon>
        <taxon>Eupercaria</taxon>
        <taxon>Tetraodontiformes</taxon>
        <taxon>Tetradontoidea</taxon>
        <taxon>Tetraodontidae</taxon>
        <taxon>Tetraodon</taxon>
    </lineage>
</organism>
<sequence>YYKVIKNPMDLSTIKKRLKNRYYKHANMQTCKHAFTNCFTFHKSEDEILLKGKTLQEIFLKKINKMPTVE</sequence>
<feature type="non-terminal residue" evidence="4">
    <location>
        <position position="70"/>
    </location>
</feature>
<dbReference type="PANTHER" id="PTHR22880:SF225">
    <property type="entry name" value="BROMODOMAIN-CONTAINING PROTEIN BET-1-RELATED"/>
    <property type="match status" value="1"/>
</dbReference>
<reference evidence="4" key="2">
    <citation type="submission" date="2004-02" db="EMBL/GenBank/DDBJ databases">
        <authorList>
            <consortium name="Genoscope"/>
            <consortium name="Whitehead Institute Centre for Genome Research"/>
        </authorList>
    </citation>
    <scope>NUCLEOTIDE SEQUENCE</scope>
</reference>
<accession>Q4SAG3</accession>
<dbReference type="OrthoDB" id="21449at2759"/>
<dbReference type="EMBL" id="CAAE01014685">
    <property type="protein sequence ID" value="CAG02369.1"/>
    <property type="molecule type" value="Genomic_DNA"/>
</dbReference>